<feature type="binding site" evidence="15">
    <location>
        <position position="408"/>
    </location>
    <ligand>
        <name>Zn(2+)</name>
        <dbReference type="ChEBI" id="CHEBI:29105"/>
    </ligand>
</feature>
<dbReference type="GO" id="GO:0005829">
    <property type="term" value="C:cytosol"/>
    <property type="evidence" value="ECO:0007669"/>
    <property type="project" value="TreeGrafter"/>
</dbReference>
<feature type="domain" description="BRCT" evidence="17">
    <location>
        <begin position="591"/>
        <end position="669"/>
    </location>
</feature>
<evidence type="ECO:0000256" key="11">
    <source>
        <dbReference type="ARBA" id="ARBA00023204"/>
    </source>
</evidence>
<comment type="caution">
    <text evidence="18">The sequence shown here is derived from an EMBL/GenBank/DDBJ whole genome shotgun (WGS) entry which is preliminary data.</text>
</comment>
<sequence length="669" mass="73923">MTIQEAGQRVEELHRLLHRYNYEYHVLDQPTIADTEYDQLLRELVEIENRFPELLTSDSPSQRVGGTPLAHFEKVEHLSPMLSLGNAFDEQGLRDFDERIRKMTGEGNVRYVCELKIDGLAVSLRYEDGRFELGATRGDGEIGENITGNLKTIRSIPLRLTEPLSIEVRGEAYLPKKEFARINQQKEERGEPLFANPRNAAAGSLRQLDPKLAAERALDIFLYGMGDLSGLGIHTHTESLNFLTHLGCKVNPEFRRVDHIDGVIEYIENWQSKRPDLGYEIDGIVIKVDDLALREELGFTAKSPRWAIAYKFPAEESVTVLEGIEINVGRTGVVTPTALLAPVSLAGTTVKRASLHNEDFIREKGVMIGDHVIVKKAGDIIPEVVTVLTDKRTGNERPYAMPTHCPECQSDLVRLEGEVALRCVNPQCPAQTREGIIHFVSRGAMNIDGLGDRVVTQLFEAGLIRGVADLYSLTREQLLALERMGEKSVQNLLEAIEKSKKNSLEKLLFGLGIRFVGAKGAKILAQHYLDLDAIMVATEEELIELEEIGMKMAGSIVAYFANPEVRQTIEQLRQAGVNLSYTGGTVRTAGVVESPFSGKTVVITGTLETLSRSEAGDLLETLGATVTGSVSKKTDYVIAGEKAGSKLDKAEKLGINILDEATFLSMSMK</sequence>
<keyword evidence="7 15" id="KW-0227">DNA damage</keyword>
<dbReference type="PANTHER" id="PTHR23389:SF9">
    <property type="entry name" value="DNA LIGASE"/>
    <property type="match status" value="1"/>
</dbReference>
<dbReference type="FunFam" id="2.40.50.140:FF:000012">
    <property type="entry name" value="DNA ligase"/>
    <property type="match status" value="1"/>
</dbReference>
<dbReference type="FunFam" id="1.10.287.610:FF:000002">
    <property type="entry name" value="DNA ligase"/>
    <property type="match status" value="1"/>
</dbReference>
<gene>
    <name evidence="15" type="primary">ligA</name>
    <name evidence="18" type="ORF">EDD57_12322</name>
</gene>
<dbReference type="SMART" id="SM00292">
    <property type="entry name" value="BRCT"/>
    <property type="match status" value="1"/>
</dbReference>
<dbReference type="InterPro" id="IPR010994">
    <property type="entry name" value="RuvA_2-like"/>
</dbReference>
<dbReference type="Pfam" id="PF00533">
    <property type="entry name" value="BRCT"/>
    <property type="match status" value="1"/>
</dbReference>
<keyword evidence="11 15" id="KW-0234">DNA repair</keyword>
<dbReference type="Pfam" id="PF14520">
    <property type="entry name" value="HHH_5"/>
    <property type="match status" value="1"/>
</dbReference>
<dbReference type="GO" id="GO:0003677">
    <property type="term" value="F:DNA binding"/>
    <property type="evidence" value="ECO:0007669"/>
    <property type="project" value="InterPro"/>
</dbReference>
<dbReference type="AlphaFoldDB" id="A0A4R2S5F0"/>
<dbReference type="SUPFAM" id="SSF56091">
    <property type="entry name" value="DNA ligase/mRNA capping enzyme, catalytic domain"/>
    <property type="match status" value="1"/>
</dbReference>
<feature type="binding site" evidence="15">
    <location>
        <position position="428"/>
    </location>
    <ligand>
        <name>Zn(2+)</name>
        <dbReference type="ChEBI" id="CHEBI:29105"/>
    </ligand>
</feature>
<keyword evidence="12 15" id="KW-0464">Manganese</keyword>
<dbReference type="Gene3D" id="2.40.50.140">
    <property type="entry name" value="Nucleic acid-binding proteins"/>
    <property type="match status" value="1"/>
</dbReference>
<evidence type="ECO:0000256" key="5">
    <source>
        <dbReference type="ARBA" id="ARBA00022705"/>
    </source>
</evidence>
<dbReference type="InterPro" id="IPR004149">
    <property type="entry name" value="Znf_DNAligase_C4"/>
</dbReference>
<feature type="binding site" evidence="15">
    <location>
        <position position="114"/>
    </location>
    <ligand>
        <name>NAD(+)</name>
        <dbReference type="ChEBI" id="CHEBI:57540"/>
    </ligand>
</feature>
<accession>A0A4R2S5F0</accession>
<dbReference type="Gene3D" id="6.20.10.30">
    <property type="match status" value="1"/>
</dbReference>
<evidence type="ECO:0000256" key="8">
    <source>
        <dbReference type="ARBA" id="ARBA00022833"/>
    </source>
</evidence>
<dbReference type="Gene3D" id="1.10.150.20">
    <property type="entry name" value="5' to 3' exonuclease, C-terminal subdomain"/>
    <property type="match status" value="2"/>
</dbReference>
<dbReference type="GO" id="GO:0006281">
    <property type="term" value="P:DNA repair"/>
    <property type="evidence" value="ECO:0007669"/>
    <property type="project" value="UniProtKB-KW"/>
</dbReference>
<feature type="binding site" evidence="15">
    <location>
        <begin position="83"/>
        <end position="84"/>
    </location>
    <ligand>
        <name>NAD(+)</name>
        <dbReference type="ChEBI" id="CHEBI:57540"/>
    </ligand>
</feature>
<feature type="binding site" evidence="15">
    <location>
        <position position="287"/>
    </location>
    <ligand>
        <name>NAD(+)</name>
        <dbReference type="ChEBI" id="CHEBI:57540"/>
    </ligand>
</feature>
<dbReference type="NCBIfam" id="NF005932">
    <property type="entry name" value="PRK07956.1"/>
    <property type="match status" value="1"/>
</dbReference>
<dbReference type="InterPro" id="IPR012340">
    <property type="entry name" value="NA-bd_OB-fold"/>
</dbReference>
<proteinExistence type="inferred from homology"/>
<dbReference type="CDD" id="cd17748">
    <property type="entry name" value="BRCT_DNA_ligase_like"/>
    <property type="match status" value="1"/>
</dbReference>
<dbReference type="InterPro" id="IPR001679">
    <property type="entry name" value="DNA_ligase"/>
</dbReference>
<keyword evidence="10 15" id="KW-0520">NAD</keyword>
<evidence type="ECO:0000256" key="9">
    <source>
        <dbReference type="ARBA" id="ARBA00022842"/>
    </source>
</evidence>
<keyword evidence="19" id="KW-1185">Reference proteome</keyword>
<evidence type="ECO:0000256" key="10">
    <source>
        <dbReference type="ARBA" id="ARBA00023027"/>
    </source>
</evidence>
<evidence type="ECO:0000259" key="17">
    <source>
        <dbReference type="PROSITE" id="PS50172"/>
    </source>
</evidence>
<dbReference type="InterPro" id="IPR036420">
    <property type="entry name" value="BRCT_dom_sf"/>
</dbReference>
<keyword evidence="4 15" id="KW-0436">Ligase</keyword>
<dbReference type="FunFam" id="3.30.470.30:FF:000001">
    <property type="entry name" value="DNA ligase"/>
    <property type="match status" value="1"/>
</dbReference>
<dbReference type="GO" id="GO:0003911">
    <property type="term" value="F:DNA ligase (NAD+) activity"/>
    <property type="evidence" value="ECO:0007669"/>
    <property type="project" value="UniProtKB-UniRule"/>
</dbReference>
<dbReference type="Proteomes" id="UP000294746">
    <property type="component" value="Unassembled WGS sequence"/>
</dbReference>
<dbReference type="HAMAP" id="MF_01588">
    <property type="entry name" value="DNA_ligase_A"/>
    <property type="match status" value="1"/>
</dbReference>
<dbReference type="InterPro" id="IPR013840">
    <property type="entry name" value="DNAligase_N"/>
</dbReference>
<dbReference type="EMBL" id="SLXV01000023">
    <property type="protein sequence ID" value="TCP66485.1"/>
    <property type="molecule type" value="Genomic_DNA"/>
</dbReference>
<reference evidence="18 19" key="1">
    <citation type="submission" date="2019-03" db="EMBL/GenBank/DDBJ databases">
        <title>Genomic Encyclopedia of Type Strains, Phase IV (KMG-IV): sequencing the most valuable type-strain genomes for metagenomic binning, comparative biology and taxonomic classification.</title>
        <authorList>
            <person name="Goeker M."/>
        </authorList>
    </citation>
    <scope>NUCLEOTIDE SEQUENCE [LARGE SCALE GENOMIC DNA]</scope>
    <source>
        <strain evidence="18 19">DSM 46831</strain>
    </source>
</reference>
<dbReference type="InterPro" id="IPR001357">
    <property type="entry name" value="BRCT_dom"/>
</dbReference>
<evidence type="ECO:0000256" key="15">
    <source>
        <dbReference type="HAMAP-Rule" id="MF_01588"/>
    </source>
</evidence>
<dbReference type="InterPro" id="IPR033136">
    <property type="entry name" value="DNA_ligase_CS"/>
</dbReference>
<dbReference type="Gene3D" id="1.10.287.610">
    <property type="entry name" value="Helix hairpin bin"/>
    <property type="match status" value="1"/>
</dbReference>
<evidence type="ECO:0000256" key="1">
    <source>
        <dbReference type="ARBA" id="ARBA00004067"/>
    </source>
</evidence>
<organism evidence="18 19">
    <name type="scientific">Baia soyae</name>
    <dbReference type="NCBI Taxonomy" id="1544746"/>
    <lineage>
        <taxon>Bacteria</taxon>
        <taxon>Bacillati</taxon>
        <taxon>Bacillota</taxon>
        <taxon>Bacilli</taxon>
        <taxon>Bacillales</taxon>
        <taxon>Thermoactinomycetaceae</taxon>
        <taxon>Baia</taxon>
    </lineage>
</organism>
<name>A0A4R2S5F0_9BACL</name>
<evidence type="ECO:0000313" key="18">
    <source>
        <dbReference type="EMBL" id="TCP66485.1"/>
    </source>
</evidence>
<dbReference type="SUPFAM" id="SSF47781">
    <property type="entry name" value="RuvA domain 2-like"/>
    <property type="match status" value="1"/>
</dbReference>
<feature type="binding site" evidence="15">
    <location>
        <begin position="34"/>
        <end position="38"/>
    </location>
    <ligand>
        <name>NAD(+)</name>
        <dbReference type="ChEBI" id="CHEBI:57540"/>
    </ligand>
</feature>
<dbReference type="PROSITE" id="PS50172">
    <property type="entry name" value="BRCT"/>
    <property type="match status" value="1"/>
</dbReference>
<dbReference type="EC" id="6.5.1.2" evidence="2 15"/>
<keyword evidence="8 15" id="KW-0862">Zinc</keyword>
<evidence type="ECO:0000256" key="12">
    <source>
        <dbReference type="ARBA" id="ARBA00023211"/>
    </source>
</evidence>
<dbReference type="Gene3D" id="3.40.50.10190">
    <property type="entry name" value="BRCT domain"/>
    <property type="match status" value="1"/>
</dbReference>
<dbReference type="Pfam" id="PF03119">
    <property type="entry name" value="DNA_ligase_ZBD"/>
    <property type="match status" value="1"/>
</dbReference>
<dbReference type="Pfam" id="PF03120">
    <property type="entry name" value="OB_DNA_ligase"/>
    <property type="match status" value="1"/>
</dbReference>
<evidence type="ECO:0000256" key="4">
    <source>
        <dbReference type="ARBA" id="ARBA00022598"/>
    </source>
</evidence>
<evidence type="ECO:0000313" key="19">
    <source>
        <dbReference type="Proteomes" id="UP000294746"/>
    </source>
</evidence>
<dbReference type="FunFam" id="1.10.150.20:FF:000006">
    <property type="entry name" value="DNA ligase"/>
    <property type="match status" value="1"/>
</dbReference>
<dbReference type="SUPFAM" id="SSF52113">
    <property type="entry name" value="BRCT domain"/>
    <property type="match status" value="1"/>
</dbReference>
<dbReference type="GO" id="GO:0046872">
    <property type="term" value="F:metal ion binding"/>
    <property type="evidence" value="ECO:0007669"/>
    <property type="project" value="UniProtKB-KW"/>
</dbReference>
<evidence type="ECO:0000256" key="2">
    <source>
        <dbReference type="ARBA" id="ARBA00012722"/>
    </source>
</evidence>
<dbReference type="InterPro" id="IPR003583">
    <property type="entry name" value="Hlx-hairpin-Hlx_DNA-bd_motif"/>
</dbReference>
<dbReference type="SUPFAM" id="SSF50249">
    <property type="entry name" value="Nucleic acid-binding proteins"/>
    <property type="match status" value="1"/>
</dbReference>
<feature type="binding site" evidence="15">
    <location>
        <position position="311"/>
    </location>
    <ligand>
        <name>NAD(+)</name>
        <dbReference type="ChEBI" id="CHEBI:57540"/>
    </ligand>
</feature>
<keyword evidence="9 15" id="KW-0460">Magnesium</keyword>
<dbReference type="FunFam" id="1.10.150.20:FF:000007">
    <property type="entry name" value="DNA ligase"/>
    <property type="match status" value="1"/>
</dbReference>
<comment type="catalytic activity">
    <reaction evidence="13 15 16">
        <text>NAD(+) + (deoxyribonucleotide)n-3'-hydroxyl + 5'-phospho-(deoxyribonucleotide)m = (deoxyribonucleotide)n+m + AMP + beta-nicotinamide D-nucleotide.</text>
        <dbReference type="EC" id="6.5.1.2"/>
    </reaction>
</comment>
<dbReference type="InterPro" id="IPR004150">
    <property type="entry name" value="NAD_DNA_ligase_OB"/>
</dbReference>
<dbReference type="Pfam" id="PF01653">
    <property type="entry name" value="DNA_ligase_aden"/>
    <property type="match status" value="1"/>
</dbReference>
<protein>
    <recommendedName>
        <fullName evidence="3 15">DNA ligase</fullName>
        <ecNumber evidence="2 15">6.5.1.2</ecNumber>
    </recommendedName>
    <alternativeName>
        <fullName evidence="15">Polydeoxyribonucleotide synthase [NAD(+)]</fullName>
    </alternativeName>
</protein>
<dbReference type="Gene3D" id="3.30.470.30">
    <property type="entry name" value="DNA ligase/mRNA capping enzyme"/>
    <property type="match status" value="1"/>
</dbReference>
<dbReference type="PANTHER" id="PTHR23389">
    <property type="entry name" value="CHROMOSOME TRANSMISSION FIDELITY FACTOR 18"/>
    <property type="match status" value="1"/>
</dbReference>
<dbReference type="OrthoDB" id="9759736at2"/>
<evidence type="ECO:0000256" key="7">
    <source>
        <dbReference type="ARBA" id="ARBA00022763"/>
    </source>
</evidence>
<evidence type="ECO:0000256" key="6">
    <source>
        <dbReference type="ARBA" id="ARBA00022723"/>
    </source>
</evidence>
<dbReference type="PIRSF" id="PIRSF001604">
    <property type="entry name" value="LigA"/>
    <property type="match status" value="1"/>
</dbReference>
<evidence type="ECO:0000256" key="16">
    <source>
        <dbReference type="RuleBase" id="RU000618"/>
    </source>
</evidence>
<dbReference type="SMART" id="SM00278">
    <property type="entry name" value="HhH1"/>
    <property type="match status" value="3"/>
</dbReference>
<dbReference type="InterPro" id="IPR041663">
    <property type="entry name" value="DisA/LigA_HHH"/>
</dbReference>
<feature type="binding site" evidence="15">
    <location>
        <position position="405"/>
    </location>
    <ligand>
        <name>Zn(2+)</name>
        <dbReference type="ChEBI" id="CHEBI:29105"/>
    </ligand>
</feature>
<feature type="active site" description="N6-AMP-lysine intermediate" evidence="15">
    <location>
        <position position="116"/>
    </location>
</feature>
<dbReference type="Pfam" id="PF12826">
    <property type="entry name" value="HHH_2"/>
    <property type="match status" value="1"/>
</dbReference>
<evidence type="ECO:0000256" key="3">
    <source>
        <dbReference type="ARBA" id="ARBA00013308"/>
    </source>
</evidence>
<keyword evidence="5 15" id="KW-0235">DNA replication</keyword>
<evidence type="ECO:0000256" key="14">
    <source>
        <dbReference type="ARBA" id="ARBA00060881"/>
    </source>
</evidence>
<feature type="binding site" evidence="15">
    <location>
        <position position="137"/>
    </location>
    <ligand>
        <name>NAD(+)</name>
        <dbReference type="ChEBI" id="CHEBI:57540"/>
    </ligand>
</feature>
<comment type="function">
    <text evidence="1 15">DNA ligase that catalyzes the formation of phosphodiester linkages between 5'-phosphoryl and 3'-hydroxyl groups in double-stranded DNA using NAD as a coenzyme and as the energy source for the reaction. It is essential for DNA replication and repair of damaged DNA.</text>
</comment>
<dbReference type="NCBIfam" id="TIGR00575">
    <property type="entry name" value="dnlj"/>
    <property type="match status" value="1"/>
</dbReference>
<dbReference type="InterPro" id="IPR013839">
    <property type="entry name" value="DNAligase_adenylation"/>
</dbReference>
<dbReference type="InterPro" id="IPR018239">
    <property type="entry name" value="DNA_ligase_AS"/>
</dbReference>
<dbReference type="PROSITE" id="PS01056">
    <property type="entry name" value="DNA_LIGASE_N2"/>
    <property type="match status" value="1"/>
</dbReference>
<dbReference type="SMART" id="SM00532">
    <property type="entry name" value="LIGANc"/>
    <property type="match status" value="1"/>
</dbReference>
<dbReference type="CDD" id="cd00114">
    <property type="entry name" value="LIGANc"/>
    <property type="match status" value="1"/>
</dbReference>
<dbReference type="RefSeq" id="WP_131849041.1">
    <property type="nucleotide sequence ID" value="NZ_SLXV01000023.1"/>
</dbReference>
<evidence type="ECO:0000256" key="13">
    <source>
        <dbReference type="ARBA" id="ARBA00034005"/>
    </source>
</evidence>
<feature type="binding site" evidence="15">
    <location>
        <position position="171"/>
    </location>
    <ligand>
        <name>NAD(+)</name>
        <dbReference type="ChEBI" id="CHEBI:57540"/>
    </ligand>
</feature>
<dbReference type="PROSITE" id="PS01055">
    <property type="entry name" value="DNA_LIGASE_N1"/>
    <property type="match status" value="1"/>
</dbReference>
<comment type="similarity">
    <text evidence="14 15">Belongs to the NAD-dependent DNA ligase family. LigA subfamily.</text>
</comment>
<dbReference type="GO" id="GO:0006260">
    <property type="term" value="P:DNA replication"/>
    <property type="evidence" value="ECO:0007669"/>
    <property type="project" value="UniProtKB-KW"/>
</dbReference>
<feature type="binding site" evidence="15">
    <location>
        <position position="423"/>
    </location>
    <ligand>
        <name>Zn(2+)</name>
        <dbReference type="ChEBI" id="CHEBI:29105"/>
    </ligand>
</feature>
<keyword evidence="6 15" id="KW-0479">Metal-binding</keyword>
<comment type="cofactor">
    <cofactor evidence="15">
        <name>Mg(2+)</name>
        <dbReference type="ChEBI" id="CHEBI:18420"/>
    </cofactor>
    <cofactor evidence="15">
        <name>Mn(2+)</name>
        <dbReference type="ChEBI" id="CHEBI:29035"/>
    </cofactor>
</comment>